<proteinExistence type="predicted"/>
<organism evidence="3 4">
    <name type="scientific">Trinickia symbiotica</name>
    <dbReference type="NCBI Taxonomy" id="863227"/>
    <lineage>
        <taxon>Bacteria</taxon>
        <taxon>Pseudomonadati</taxon>
        <taxon>Pseudomonadota</taxon>
        <taxon>Betaproteobacteria</taxon>
        <taxon>Burkholderiales</taxon>
        <taxon>Burkholderiaceae</taxon>
        <taxon>Trinickia</taxon>
    </lineage>
</organism>
<comment type="caution">
    <text evidence="3">The sequence shown here is derived from an EMBL/GenBank/DDBJ whole genome shotgun (WGS) entry which is preliminary data.</text>
</comment>
<dbReference type="OrthoDB" id="10018065at2"/>
<reference evidence="3 4" key="1">
    <citation type="submission" date="2018-01" db="EMBL/GenBank/DDBJ databases">
        <title>Whole genome analyses suggest that Burkholderia sensu lato contains two further novel genera in the rhizoxinica-symbiotica group Mycetohabitans gen. nov., and Trinickia gen. nov.: implications for the evolution of diazotrophy and nodulation in the Burkholderiaceae.</title>
        <authorList>
            <person name="Estrada-de los Santos P."/>
            <person name="Palmer M."/>
            <person name="Chavez-Ramirez B."/>
            <person name="Beukes C."/>
            <person name="Steenkamp E.T."/>
            <person name="Hirsch A.M."/>
            <person name="Manyaka P."/>
            <person name="Maluk M."/>
            <person name="Lafos M."/>
            <person name="Crook M."/>
            <person name="Gross E."/>
            <person name="Simon M.F."/>
            <person name="Bueno dos Reis Junior F."/>
            <person name="Poole P.S."/>
            <person name="Venter S.N."/>
            <person name="James E.K."/>
        </authorList>
    </citation>
    <scope>NUCLEOTIDE SEQUENCE [LARGE SCALE GENOMIC DNA]</scope>
    <source>
        <strain evidence="3 4">JPY 581</strain>
    </source>
</reference>
<protein>
    <recommendedName>
        <fullName evidence="5">Fimbrial protein</fullName>
    </recommendedName>
</protein>
<dbReference type="AlphaFoldDB" id="A0A2N7WZ49"/>
<evidence type="ECO:0000313" key="4">
    <source>
        <dbReference type="Proteomes" id="UP000235777"/>
    </source>
</evidence>
<dbReference type="RefSeq" id="WP_018440443.1">
    <property type="nucleotide sequence ID" value="NZ_KB890170.1"/>
</dbReference>
<feature type="transmembrane region" description="Helical" evidence="2">
    <location>
        <begin position="38"/>
        <end position="59"/>
    </location>
</feature>
<name>A0A2N7WZ49_9BURK</name>
<keyword evidence="2" id="KW-1133">Transmembrane helix</keyword>
<feature type="region of interest" description="Disordered" evidence="1">
    <location>
        <begin position="196"/>
        <end position="216"/>
    </location>
</feature>
<dbReference type="Proteomes" id="UP000235777">
    <property type="component" value="Unassembled WGS sequence"/>
</dbReference>
<keyword evidence="2" id="KW-0472">Membrane</keyword>
<evidence type="ECO:0000313" key="3">
    <source>
        <dbReference type="EMBL" id="PMS34670.1"/>
    </source>
</evidence>
<keyword evidence="4" id="KW-1185">Reference proteome</keyword>
<sequence length="216" mass="22875">MIARLLPGRGGQPVGIRIGGFNLLPYRQHLTRGRRRRLIAESAAAVLCGALAALAWTGWDDAFGASGSMRRRAELQALLADFAAPLADYRQLERAGAEARERKAIGGELAKPRARLLGIAEMLSRPPNPGVVLRRLTLTGKGLALDATAVDASAATAWIERLGRADGVRVAEITHWRSAAGAGSASAVDIAARLQWEGEGPADAPSSTRDSSRGRR</sequence>
<dbReference type="EMBL" id="PNYC01000015">
    <property type="protein sequence ID" value="PMS34670.1"/>
    <property type="molecule type" value="Genomic_DNA"/>
</dbReference>
<evidence type="ECO:0000256" key="1">
    <source>
        <dbReference type="SAM" id="MobiDB-lite"/>
    </source>
</evidence>
<evidence type="ECO:0008006" key="5">
    <source>
        <dbReference type="Google" id="ProtNLM"/>
    </source>
</evidence>
<keyword evidence="2" id="KW-0812">Transmembrane</keyword>
<dbReference type="STRING" id="863227.GCA_000373005_01887"/>
<accession>A0A2N7WZ49</accession>
<gene>
    <name evidence="3" type="ORF">C0Z20_21745</name>
</gene>
<evidence type="ECO:0000256" key="2">
    <source>
        <dbReference type="SAM" id="Phobius"/>
    </source>
</evidence>